<sequence>MDVANLRGSIIVFSTAAACVAVANPRQAVALPRTGVEEDVEATVRRRAWRTSEIEQILIWLGGTRLAHRHRLRAERHGHGHGENQKLAE</sequence>
<accession>A0ABV4AQW0</accession>
<evidence type="ECO:0000313" key="1">
    <source>
        <dbReference type="EMBL" id="MEY2182300.1"/>
    </source>
</evidence>
<comment type="caution">
    <text evidence="1">The sequence shown here is derived from an EMBL/GenBank/DDBJ whole genome shotgun (WGS) entry which is preliminary data.</text>
</comment>
<gene>
    <name evidence="1" type="ORF">AB7878_07705</name>
</gene>
<dbReference type="EMBL" id="JBGBPY010000001">
    <property type="protein sequence ID" value="MEY2182300.1"/>
    <property type="molecule type" value="Genomic_DNA"/>
</dbReference>
<protein>
    <recommendedName>
        <fullName evidence="3">Secreted protein</fullName>
    </recommendedName>
</protein>
<organism evidence="1 2">
    <name type="scientific">Rhodanobacter humi</name>
    <dbReference type="NCBI Taxonomy" id="1888173"/>
    <lineage>
        <taxon>Bacteria</taxon>
        <taxon>Pseudomonadati</taxon>
        <taxon>Pseudomonadota</taxon>
        <taxon>Gammaproteobacteria</taxon>
        <taxon>Lysobacterales</taxon>
        <taxon>Rhodanobacteraceae</taxon>
        <taxon>Rhodanobacter</taxon>
    </lineage>
</organism>
<evidence type="ECO:0008006" key="3">
    <source>
        <dbReference type="Google" id="ProtNLM"/>
    </source>
</evidence>
<evidence type="ECO:0000313" key="2">
    <source>
        <dbReference type="Proteomes" id="UP001562159"/>
    </source>
</evidence>
<keyword evidence="2" id="KW-1185">Reference proteome</keyword>
<name>A0ABV4AQW0_9GAMM</name>
<dbReference type="Proteomes" id="UP001562159">
    <property type="component" value="Unassembled WGS sequence"/>
</dbReference>
<reference evidence="1 2" key="1">
    <citation type="submission" date="2024-07" db="EMBL/GenBank/DDBJ databases">
        <title>Molecular mechanisms and environmental adaptations of flagellar loss and biofilm growth of Rhodanobacter under environmental stress.</title>
        <authorList>
            <person name="Chen M."/>
        </authorList>
    </citation>
    <scope>NUCLEOTIDE SEQUENCE [LARGE SCALE GENOMIC DNA]</scope>
    <source>
        <strain evidence="1 2">RS22</strain>
    </source>
</reference>
<proteinExistence type="predicted"/>
<dbReference type="PROSITE" id="PS51257">
    <property type="entry name" value="PROKAR_LIPOPROTEIN"/>
    <property type="match status" value="1"/>
</dbReference>